<dbReference type="OrthoDB" id="1799428at2"/>
<dbReference type="SUPFAM" id="SSF89372">
    <property type="entry name" value="Fucose-specific lectin"/>
    <property type="match status" value="1"/>
</dbReference>
<evidence type="ECO:0000256" key="1">
    <source>
        <dbReference type="SAM" id="Coils"/>
    </source>
</evidence>
<dbReference type="AlphaFoldDB" id="A0A1G8IZR9"/>
<evidence type="ECO:0000313" key="3">
    <source>
        <dbReference type="Proteomes" id="UP000198656"/>
    </source>
</evidence>
<organism evidence="2 3">
    <name type="scientific">Desulfosporosinus hippei DSM 8344</name>
    <dbReference type="NCBI Taxonomy" id="1121419"/>
    <lineage>
        <taxon>Bacteria</taxon>
        <taxon>Bacillati</taxon>
        <taxon>Bacillota</taxon>
        <taxon>Clostridia</taxon>
        <taxon>Eubacteriales</taxon>
        <taxon>Desulfitobacteriaceae</taxon>
        <taxon>Desulfosporosinus</taxon>
    </lineage>
</organism>
<dbReference type="EMBL" id="FNCP01000030">
    <property type="protein sequence ID" value="SDI24356.1"/>
    <property type="molecule type" value="Genomic_DNA"/>
</dbReference>
<accession>A0A1G8IZR9</accession>
<protein>
    <submittedName>
        <fullName evidence="2">Uncharacterized protein</fullName>
    </submittedName>
</protein>
<dbReference type="STRING" id="1121419.SAMN05443529_13048"/>
<sequence>MAFLTRNTVSPLLLTYENESSYLHINSQGCALFNANSHEPVYRIQEPLLLAHGIMTDSKTIHIVVLKSSGDLCYTLISGASTPQTTLIAKLDVRGTRYRKLFLFPQGKVIHIFYASTHQSIPELWRIEHRFWNGNSWRSNHMGEVVHPREPLYSVSLDSHGNLHLCSITFQGRHSLLFTNRFNGTFHLWGSPTETMRIPGEVMDMAALMTTDNVHHLFWVIKTPTGQFELRTTQQLDAQELSSSWSPSLAPIKTFNSPCKNIGALEIGGVLWLLAITGEEMLMQNDGKGWRLIASHTPYNQIIQWVHKGRKYFHQTYWLEDRMLRRTPAYHRELGFAVDRQTSSPSPYCAIPYQPISPNPSLATPAPPVPAFYPNQISPHSDPLPNIPAGINLRELNAPNPPDIVSIPDAIKLPLISKTGTEFTEVPKMPEITSPLVDKEVQEIEVITTTETSEMFETPQMPEQAENLEVFEETLISVKCDEEVLPSMPSENPDQLESLIKTVAHLEQENALLSTAVQSMLTKFNEIMEAITETAVKPKQEDSPPFDELEPVKEAMSNLEKETQSLSQVLRVMLVKQEESDSSLEKLETQISQLQSEKDDTKNKGGFWNKWIT</sequence>
<dbReference type="Proteomes" id="UP000198656">
    <property type="component" value="Unassembled WGS sequence"/>
</dbReference>
<name>A0A1G8IZR9_9FIRM</name>
<keyword evidence="3" id="KW-1185">Reference proteome</keyword>
<evidence type="ECO:0000313" key="2">
    <source>
        <dbReference type="EMBL" id="SDI24356.1"/>
    </source>
</evidence>
<keyword evidence="1" id="KW-0175">Coiled coil</keyword>
<gene>
    <name evidence="2" type="ORF">SAMN05443529_13048</name>
</gene>
<reference evidence="3" key="1">
    <citation type="submission" date="2016-10" db="EMBL/GenBank/DDBJ databases">
        <authorList>
            <person name="Varghese N."/>
            <person name="Submissions S."/>
        </authorList>
    </citation>
    <scope>NUCLEOTIDE SEQUENCE [LARGE SCALE GENOMIC DNA]</scope>
    <source>
        <strain evidence="3">DSM 8344</strain>
    </source>
</reference>
<proteinExistence type="predicted"/>
<feature type="coiled-coil region" evidence="1">
    <location>
        <begin position="577"/>
        <end position="604"/>
    </location>
</feature>